<dbReference type="Gramene" id="KZN12033">
    <property type="protein sequence ID" value="KZN12033"/>
    <property type="gene ID" value="DCAR_004689"/>
</dbReference>
<reference evidence="2" key="1">
    <citation type="journal article" date="2016" name="Nat. Genet.">
        <title>A high-quality carrot genome assembly provides new insights into carotenoid accumulation and asterid genome evolution.</title>
        <authorList>
            <person name="Iorizzo M."/>
            <person name="Ellison S."/>
            <person name="Senalik D."/>
            <person name="Zeng P."/>
            <person name="Satapoomin P."/>
            <person name="Huang J."/>
            <person name="Bowman M."/>
            <person name="Iovene M."/>
            <person name="Sanseverino W."/>
            <person name="Cavagnaro P."/>
            <person name="Yildiz M."/>
            <person name="Macko-Podgorni A."/>
            <person name="Moranska E."/>
            <person name="Grzebelus E."/>
            <person name="Grzebelus D."/>
            <person name="Ashrafi H."/>
            <person name="Zheng Z."/>
            <person name="Cheng S."/>
            <person name="Spooner D."/>
            <person name="Van Deynze A."/>
            <person name="Simon P."/>
        </authorList>
    </citation>
    <scope>NUCLEOTIDE SEQUENCE [LARGE SCALE GENOMIC DNA]</scope>
    <source>
        <tissue evidence="2">Leaf</tissue>
    </source>
</reference>
<proteinExistence type="predicted"/>
<reference evidence="3" key="2">
    <citation type="submission" date="2022-03" db="EMBL/GenBank/DDBJ databases">
        <title>Draft title - Genomic analysis of global carrot germplasm unveils the trajectory of domestication and the origin of high carotenoid orange carrot.</title>
        <authorList>
            <person name="Iorizzo M."/>
            <person name="Ellison S."/>
            <person name="Senalik D."/>
            <person name="Macko-Podgorni A."/>
            <person name="Grzebelus D."/>
            <person name="Bostan H."/>
            <person name="Rolling W."/>
            <person name="Curaba J."/>
            <person name="Simon P."/>
        </authorList>
    </citation>
    <scope>NUCLEOTIDE SEQUENCE</scope>
    <source>
        <tissue evidence="3">Leaf</tissue>
    </source>
</reference>
<feature type="region of interest" description="Disordered" evidence="1">
    <location>
        <begin position="31"/>
        <end position="65"/>
    </location>
</feature>
<dbReference type="KEGG" id="dcr:108200122"/>
<feature type="compositionally biased region" description="Polar residues" evidence="1">
    <location>
        <begin position="35"/>
        <end position="52"/>
    </location>
</feature>
<accession>A0A162BAJ4</accession>
<dbReference type="Proteomes" id="UP000077755">
    <property type="component" value="Chromosome 1"/>
</dbReference>
<dbReference type="AlphaFoldDB" id="A0A162BAJ4"/>
<dbReference type="EMBL" id="CP093343">
    <property type="protein sequence ID" value="WOG85910.1"/>
    <property type="molecule type" value="Genomic_DNA"/>
</dbReference>
<organism evidence="2">
    <name type="scientific">Daucus carota subsp. sativus</name>
    <name type="common">Carrot</name>
    <dbReference type="NCBI Taxonomy" id="79200"/>
    <lineage>
        <taxon>Eukaryota</taxon>
        <taxon>Viridiplantae</taxon>
        <taxon>Streptophyta</taxon>
        <taxon>Embryophyta</taxon>
        <taxon>Tracheophyta</taxon>
        <taxon>Spermatophyta</taxon>
        <taxon>Magnoliopsida</taxon>
        <taxon>eudicotyledons</taxon>
        <taxon>Gunneridae</taxon>
        <taxon>Pentapetalae</taxon>
        <taxon>asterids</taxon>
        <taxon>campanulids</taxon>
        <taxon>Apiales</taxon>
        <taxon>Apiaceae</taxon>
        <taxon>Apioideae</taxon>
        <taxon>Scandiceae</taxon>
        <taxon>Daucinae</taxon>
        <taxon>Daucus</taxon>
        <taxon>Daucus sect. Daucus</taxon>
    </lineage>
</organism>
<name>A0A162BAJ4_DAUCS</name>
<dbReference type="OrthoDB" id="1867172at2759"/>
<evidence type="ECO:0000313" key="3">
    <source>
        <dbReference type="EMBL" id="WOG85910.1"/>
    </source>
</evidence>
<gene>
    <name evidence="2" type="ORF">DCAR_004689</name>
    <name evidence="3" type="ORF">DCAR_0105103</name>
</gene>
<sequence length="126" mass="14021">MRESRVSVAPSVAKSLATNASDHVLVIPTSKVDRSNVQQKRPNFEASRNSQKFRPRAVLSSPENDHLIGGQEMIYSKGEFETSQKKIGLPCLANFRNEAFEKKNTTVLKHKRTVGLSIEKDQAPVS</sequence>
<evidence type="ECO:0000256" key="1">
    <source>
        <dbReference type="SAM" id="MobiDB-lite"/>
    </source>
</evidence>
<dbReference type="EMBL" id="LNRQ01000001">
    <property type="protein sequence ID" value="KZN12033.1"/>
    <property type="molecule type" value="Genomic_DNA"/>
</dbReference>
<evidence type="ECO:0000313" key="4">
    <source>
        <dbReference type="Proteomes" id="UP000077755"/>
    </source>
</evidence>
<protein>
    <submittedName>
        <fullName evidence="2">Uncharacterized protein</fullName>
    </submittedName>
</protein>
<keyword evidence="4" id="KW-1185">Reference proteome</keyword>
<evidence type="ECO:0000313" key="2">
    <source>
        <dbReference type="EMBL" id="KZN12033.1"/>
    </source>
</evidence>